<feature type="coiled-coil region" evidence="1">
    <location>
        <begin position="249"/>
        <end position="291"/>
    </location>
</feature>
<protein>
    <recommendedName>
        <fullName evidence="5">Centrosomin N-terminal motif 1 domain-containing protein</fullName>
    </recommendedName>
</protein>
<name>A0AAV0SXD2_HYABA</name>
<evidence type="ECO:0000256" key="1">
    <source>
        <dbReference type="SAM" id="Coils"/>
    </source>
</evidence>
<reference evidence="3" key="1">
    <citation type="submission" date="2022-12" db="EMBL/GenBank/DDBJ databases">
        <authorList>
            <person name="Webb A."/>
        </authorList>
    </citation>
    <scope>NUCLEOTIDE SEQUENCE</scope>
    <source>
        <strain evidence="3">Hp1</strain>
    </source>
</reference>
<dbReference type="EMBL" id="CANTFL010000037">
    <property type="protein sequence ID" value="CAI5709677.1"/>
    <property type="molecule type" value="Genomic_DNA"/>
</dbReference>
<comment type="caution">
    <text evidence="3">The sequence shown here is derived from an EMBL/GenBank/DDBJ whole genome shotgun (WGS) entry which is preliminary data.</text>
</comment>
<keyword evidence="4" id="KW-1185">Reference proteome</keyword>
<proteinExistence type="predicted"/>
<feature type="coiled-coil region" evidence="1">
    <location>
        <begin position="138"/>
        <end position="179"/>
    </location>
</feature>
<dbReference type="AlphaFoldDB" id="A0AAV0SXD2"/>
<evidence type="ECO:0000313" key="3">
    <source>
        <dbReference type="EMBL" id="CAI5709677.1"/>
    </source>
</evidence>
<sequence length="509" mass="58188">MDVSSLHGSSSNSTVSSAAARPPGRLLRQEAAEQAQHGRDTFNMALRINYLEEQLLLLKGGEDCTKTDVLVELAELRDAVSAREHELRQRTLDWTRVVDDLRAQLDEAKGARDRASTPLQEPTKDVGAAAAVASSTAVKQYQRICLKLRDKLNAMTEKKEKSRADARSLQQQVDQLSAVLCAQENARRDLERDYKTALDSMYELKTQARQRDTLRSELEERLKLCAPVSGGKVWTRRCDQQRVTHEREMTLLNGDLAHLKAEKANVEEALRQDVEKDLVDLKESNRVLLEDLQECYRHYTETCRENRSLMKAARVYKSAIAVRDADVQKYTERLRVRTSMNVVRQTMIEQLQETRHLLSATSRRLKTTPIWSEDGERIHDHILQIESVSKQWGGTFAKFQDLQQRMADRLSRRYNKSKRHPRWIVDAKQECLSLQVEASILSRTVCSLVRIFVCPQQLIAANDGARTLHSTSNGCVPACHSQKPTQGERLVSLDTQLEKEETRILRQTY</sequence>
<feature type="region of interest" description="Disordered" evidence="2">
    <location>
        <begin position="1"/>
        <end position="23"/>
    </location>
</feature>
<dbReference type="Proteomes" id="UP001162031">
    <property type="component" value="Unassembled WGS sequence"/>
</dbReference>
<accession>A0AAV0SXD2</accession>
<organism evidence="3 4">
    <name type="scientific">Hyaloperonospora brassicae</name>
    <name type="common">Brassica downy mildew</name>
    <name type="synonym">Peronospora brassicae</name>
    <dbReference type="NCBI Taxonomy" id="162125"/>
    <lineage>
        <taxon>Eukaryota</taxon>
        <taxon>Sar</taxon>
        <taxon>Stramenopiles</taxon>
        <taxon>Oomycota</taxon>
        <taxon>Peronosporomycetes</taxon>
        <taxon>Peronosporales</taxon>
        <taxon>Peronosporaceae</taxon>
        <taxon>Hyaloperonospora</taxon>
    </lineage>
</organism>
<keyword evidence="1" id="KW-0175">Coiled coil</keyword>
<feature type="compositionally biased region" description="Low complexity" evidence="2">
    <location>
        <begin position="1"/>
        <end position="17"/>
    </location>
</feature>
<gene>
    <name evidence="3" type="ORF">HBR001_LOCUS323</name>
</gene>
<evidence type="ECO:0000313" key="4">
    <source>
        <dbReference type="Proteomes" id="UP001162031"/>
    </source>
</evidence>
<evidence type="ECO:0000256" key="2">
    <source>
        <dbReference type="SAM" id="MobiDB-lite"/>
    </source>
</evidence>
<evidence type="ECO:0008006" key="5">
    <source>
        <dbReference type="Google" id="ProtNLM"/>
    </source>
</evidence>